<evidence type="ECO:0000259" key="4">
    <source>
        <dbReference type="Pfam" id="PF03129"/>
    </source>
</evidence>
<keyword evidence="5" id="KW-0436">Ligase</keyword>
<keyword evidence="2" id="KW-0067">ATP-binding</keyword>
<evidence type="ECO:0000313" key="5">
    <source>
        <dbReference type="EMBL" id="MFD1149583.1"/>
    </source>
</evidence>
<accession>A0ABW3QXP9</accession>
<dbReference type="Gene3D" id="3.40.50.800">
    <property type="entry name" value="Anticodon-binding domain"/>
    <property type="match status" value="1"/>
</dbReference>
<dbReference type="SUPFAM" id="SSF52954">
    <property type="entry name" value="Class II aaRS ABD-related"/>
    <property type="match status" value="1"/>
</dbReference>
<keyword evidence="6" id="KW-1185">Reference proteome</keyword>
<dbReference type="Pfam" id="PF03129">
    <property type="entry name" value="HGTP_anticodon"/>
    <property type="match status" value="1"/>
</dbReference>
<protein>
    <submittedName>
        <fullName evidence="5">His/Gly/Thr/Pro-type tRNA ligase C-terminal domain-containing protein</fullName>
    </submittedName>
</protein>
<keyword evidence="1" id="KW-0963">Cytoplasm</keyword>
<comment type="caution">
    <text evidence="5">The sequence shown here is derived from an EMBL/GenBank/DDBJ whole genome shotgun (WGS) entry which is preliminary data.</text>
</comment>
<keyword evidence="3" id="KW-0030">Aminoacyl-tRNA synthetase</keyword>
<sequence>MLSAGLLDQGPSSPTDVLVVLPKDGRRRATGTAKALRDNGFNVELYHQEDKVARQVRYASRKGIPFVWFPPFGEGGDHEVKDLVSGAQVAADPRTWSPGGQL</sequence>
<dbReference type="GO" id="GO:0016874">
    <property type="term" value="F:ligase activity"/>
    <property type="evidence" value="ECO:0007669"/>
    <property type="project" value="UniProtKB-KW"/>
</dbReference>
<evidence type="ECO:0000256" key="1">
    <source>
        <dbReference type="ARBA" id="ARBA00022490"/>
    </source>
</evidence>
<dbReference type="RefSeq" id="WP_380724986.1">
    <property type="nucleotide sequence ID" value="NZ_JBHTLK010000112.1"/>
</dbReference>
<organism evidence="5 6">
    <name type="scientific">Saccharothrix hoggarensis</name>
    <dbReference type="NCBI Taxonomy" id="913853"/>
    <lineage>
        <taxon>Bacteria</taxon>
        <taxon>Bacillati</taxon>
        <taxon>Actinomycetota</taxon>
        <taxon>Actinomycetes</taxon>
        <taxon>Pseudonocardiales</taxon>
        <taxon>Pseudonocardiaceae</taxon>
        <taxon>Saccharothrix</taxon>
    </lineage>
</organism>
<dbReference type="Proteomes" id="UP001597168">
    <property type="component" value="Unassembled WGS sequence"/>
</dbReference>
<name>A0ABW3QXP9_9PSEU</name>
<proteinExistence type="predicted"/>
<gene>
    <name evidence="5" type="ORF">ACFQ3T_20810</name>
</gene>
<evidence type="ECO:0000256" key="3">
    <source>
        <dbReference type="ARBA" id="ARBA00023146"/>
    </source>
</evidence>
<evidence type="ECO:0000256" key="2">
    <source>
        <dbReference type="ARBA" id="ARBA00022840"/>
    </source>
</evidence>
<dbReference type="InterPro" id="IPR036621">
    <property type="entry name" value="Anticodon-bd_dom_sf"/>
</dbReference>
<feature type="domain" description="Anticodon-binding" evidence="4">
    <location>
        <begin position="19"/>
        <end position="67"/>
    </location>
</feature>
<dbReference type="EMBL" id="JBHTLK010000112">
    <property type="protein sequence ID" value="MFD1149583.1"/>
    <property type="molecule type" value="Genomic_DNA"/>
</dbReference>
<reference evidence="6" key="1">
    <citation type="journal article" date="2019" name="Int. J. Syst. Evol. Microbiol.">
        <title>The Global Catalogue of Microorganisms (GCM) 10K type strain sequencing project: providing services to taxonomists for standard genome sequencing and annotation.</title>
        <authorList>
            <consortium name="The Broad Institute Genomics Platform"/>
            <consortium name="The Broad Institute Genome Sequencing Center for Infectious Disease"/>
            <person name="Wu L."/>
            <person name="Ma J."/>
        </authorList>
    </citation>
    <scope>NUCLEOTIDE SEQUENCE [LARGE SCALE GENOMIC DNA]</scope>
    <source>
        <strain evidence="6">CCUG 60214</strain>
    </source>
</reference>
<dbReference type="InterPro" id="IPR004154">
    <property type="entry name" value="Anticodon-bd"/>
</dbReference>
<keyword evidence="2" id="KW-0547">Nucleotide-binding</keyword>
<evidence type="ECO:0000313" key="6">
    <source>
        <dbReference type="Proteomes" id="UP001597168"/>
    </source>
</evidence>